<dbReference type="Pfam" id="PF00188">
    <property type="entry name" value="CAP"/>
    <property type="match status" value="1"/>
</dbReference>
<dbReference type="CDD" id="cd05382">
    <property type="entry name" value="CAP_GAPR1-like"/>
    <property type="match status" value="1"/>
</dbReference>
<gene>
    <name evidence="1" type="ORF">D8771_05190</name>
</gene>
<dbReference type="InterPro" id="IPR014044">
    <property type="entry name" value="CAP_dom"/>
</dbReference>
<dbReference type="GeneID" id="75185688"/>
<dbReference type="EMBL" id="RCIY01000029">
    <property type="protein sequence ID" value="TGG87142.1"/>
    <property type="molecule type" value="Genomic_DNA"/>
</dbReference>
<dbReference type="PRINTS" id="PR00837">
    <property type="entry name" value="V5TPXLIKE"/>
</dbReference>
<dbReference type="RefSeq" id="WP_051698390.1">
    <property type="nucleotide sequence ID" value="NZ_BBQG01000010.1"/>
</dbReference>
<dbReference type="FunFam" id="3.40.33.10:FF:000010">
    <property type="entry name" value="Predicted protein"/>
    <property type="match status" value="1"/>
</dbReference>
<dbReference type="InterPro" id="IPR001283">
    <property type="entry name" value="CRISP-related"/>
</dbReference>
<dbReference type="InterPro" id="IPR035940">
    <property type="entry name" value="CAP_sf"/>
</dbReference>
<reference evidence="1 2" key="1">
    <citation type="submission" date="2018-10" db="EMBL/GenBank/DDBJ databases">
        <title>Isolation of pseudouridimycin from Streptomyces albus DSM 40763.</title>
        <authorList>
            <person name="Rosenqvist P."/>
            <person name="Metsae-Ketelae M."/>
            <person name="Virta P."/>
        </authorList>
    </citation>
    <scope>NUCLEOTIDE SEQUENCE [LARGE SCALE GENOMIC DNA]</scope>
    <source>
        <strain evidence="1 2">DSM 40763</strain>
    </source>
</reference>
<accession>A0A6C1BV26</accession>
<dbReference type="AlphaFoldDB" id="A0A6C1BV26"/>
<comment type="caution">
    <text evidence="1">The sequence shown here is derived from an EMBL/GenBank/DDBJ whole genome shotgun (WGS) entry which is preliminary data.</text>
</comment>
<organism evidence="1 2">
    <name type="scientific">Streptomyces albus</name>
    <dbReference type="NCBI Taxonomy" id="1888"/>
    <lineage>
        <taxon>Bacteria</taxon>
        <taxon>Bacillati</taxon>
        <taxon>Actinomycetota</taxon>
        <taxon>Actinomycetes</taxon>
        <taxon>Kitasatosporales</taxon>
        <taxon>Streptomycetaceae</taxon>
        <taxon>Streptomyces</taxon>
    </lineage>
</organism>
<dbReference type="InterPro" id="IPR018244">
    <property type="entry name" value="Allrgn_V5/Tpx1_CS"/>
</dbReference>
<dbReference type="GO" id="GO:0005576">
    <property type="term" value="C:extracellular region"/>
    <property type="evidence" value="ECO:0007669"/>
    <property type="project" value="InterPro"/>
</dbReference>
<evidence type="ECO:0000313" key="2">
    <source>
        <dbReference type="Proteomes" id="UP000298111"/>
    </source>
</evidence>
<name>A0A6C1BV26_9ACTN</name>
<dbReference type="InterPro" id="IPR034113">
    <property type="entry name" value="SCP_GAPR1-like"/>
</dbReference>
<protein>
    <submittedName>
        <fullName evidence="1">Uncharacterized protein</fullName>
    </submittedName>
</protein>
<sequence>MPRLRRTAAVMSAASAFAALTTVVGPAGPAWARDPLPQRTDQAFQQDCLKTHNAYRARHGVPPLTVDPQLVAYAASRADEITRFEGLNEGHRGLEPGHGENLHWSGSSVAGRMASCKDAVTRWYDGGRTYDYAKPGFSGETGFFTQVVWKSTTRIGCARAAGRGPQWYETYIVCNYTPPGNFSGRFKENVLPPRSR</sequence>
<proteinExistence type="predicted"/>
<dbReference type="SUPFAM" id="SSF55797">
    <property type="entry name" value="PR-1-like"/>
    <property type="match status" value="1"/>
</dbReference>
<dbReference type="PANTHER" id="PTHR10334">
    <property type="entry name" value="CYSTEINE-RICH SECRETORY PROTEIN-RELATED"/>
    <property type="match status" value="1"/>
</dbReference>
<evidence type="ECO:0000313" key="1">
    <source>
        <dbReference type="EMBL" id="TGG87142.1"/>
    </source>
</evidence>
<dbReference type="Proteomes" id="UP000298111">
    <property type="component" value="Unassembled WGS sequence"/>
</dbReference>
<dbReference type="PROSITE" id="PS01010">
    <property type="entry name" value="CRISP_2"/>
    <property type="match status" value="1"/>
</dbReference>
<dbReference type="Gene3D" id="3.40.33.10">
    <property type="entry name" value="CAP"/>
    <property type="match status" value="1"/>
</dbReference>
<dbReference type="SMART" id="SM00198">
    <property type="entry name" value="SCP"/>
    <property type="match status" value="1"/>
</dbReference>